<feature type="transmembrane region" description="Helical" evidence="12">
    <location>
        <begin position="197"/>
        <end position="218"/>
    </location>
</feature>
<dbReference type="NCBIfam" id="TIGR00932">
    <property type="entry name" value="2a37"/>
    <property type="match status" value="1"/>
</dbReference>
<keyword evidence="8 12" id="KW-1133">Transmembrane helix</keyword>
<feature type="transmembrane region" description="Helical" evidence="12">
    <location>
        <begin position="342"/>
        <end position="363"/>
    </location>
</feature>
<evidence type="ECO:0000256" key="10">
    <source>
        <dbReference type="ARBA" id="ARBA00023136"/>
    </source>
</evidence>
<feature type="transmembrane region" description="Helical" evidence="12">
    <location>
        <begin position="6"/>
        <end position="23"/>
    </location>
</feature>
<evidence type="ECO:0000256" key="9">
    <source>
        <dbReference type="ARBA" id="ARBA00023065"/>
    </source>
</evidence>
<evidence type="ECO:0000256" key="6">
    <source>
        <dbReference type="ARBA" id="ARBA00022692"/>
    </source>
</evidence>
<evidence type="ECO:0000313" key="14">
    <source>
        <dbReference type="EMBL" id="MCV2884855.1"/>
    </source>
</evidence>
<dbReference type="EMBL" id="JAOWKX010000004">
    <property type="protein sequence ID" value="MCV2884855.1"/>
    <property type="molecule type" value="Genomic_DNA"/>
</dbReference>
<protein>
    <submittedName>
        <fullName evidence="14">Monovalent cation:proton antiporter-2 (CPA2) family protein</fullName>
    </submittedName>
</protein>
<dbReference type="InterPro" id="IPR036291">
    <property type="entry name" value="NAD(P)-bd_dom_sf"/>
</dbReference>
<feature type="transmembrane region" description="Helical" evidence="12">
    <location>
        <begin position="230"/>
        <end position="249"/>
    </location>
</feature>
<feature type="transmembrane region" description="Helical" evidence="12">
    <location>
        <begin position="30"/>
        <end position="48"/>
    </location>
</feature>
<evidence type="ECO:0000256" key="12">
    <source>
        <dbReference type="SAM" id="Phobius"/>
    </source>
</evidence>
<keyword evidence="5" id="KW-0633">Potassium transport</keyword>
<evidence type="ECO:0000259" key="13">
    <source>
        <dbReference type="PROSITE" id="PS51201"/>
    </source>
</evidence>
<evidence type="ECO:0000256" key="11">
    <source>
        <dbReference type="SAM" id="MobiDB-lite"/>
    </source>
</evidence>
<organism evidence="14 15">
    <name type="scientific">Fluctibacter corallii</name>
    <dbReference type="NCBI Taxonomy" id="2984329"/>
    <lineage>
        <taxon>Bacteria</taxon>
        <taxon>Pseudomonadati</taxon>
        <taxon>Pseudomonadota</taxon>
        <taxon>Gammaproteobacteria</taxon>
        <taxon>Alteromonadales</taxon>
        <taxon>Alteromonadaceae</taxon>
        <taxon>Fluctibacter</taxon>
    </lineage>
</organism>
<dbReference type="InterPro" id="IPR006153">
    <property type="entry name" value="Cation/H_exchanger_TM"/>
</dbReference>
<keyword evidence="6 12" id="KW-0812">Transmembrane</keyword>
<evidence type="ECO:0000256" key="1">
    <source>
        <dbReference type="ARBA" id="ARBA00004141"/>
    </source>
</evidence>
<feature type="transmembrane region" description="Helical" evidence="12">
    <location>
        <begin position="113"/>
        <end position="130"/>
    </location>
</feature>
<dbReference type="RefSeq" id="WP_263712137.1">
    <property type="nucleotide sequence ID" value="NZ_JAOWKX010000004.1"/>
</dbReference>
<evidence type="ECO:0000256" key="5">
    <source>
        <dbReference type="ARBA" id="ARBA00022538"/>
    </source>
</evidence>
<feature type="transmembrane region" description="Helical" evidence="12">
    <location>
        <begin position="312"/>
        <end position="335"/>
    </location>
</feature>
<name>A0ABT3A8B7_9ALTE</name>
<comment type="subcellular location">
    <subcellularLocation>
        <location evidence="1">Membrane</location>
        <topology evidence="1">Multi-pass membrane protein</topology>
    </subcellularLocation>
</comment>
<evidence type="ECO:0000256" key="3">
    <source>
        <dbReference type="ARBA" id="ARBA00022448"/>
    </source>
</evidence>
<feature type="transmembrane region" description="Helical" evidence="12">
    <location>
        <begin position="375"/>
        <end position="399"/>
    </location>
</feature>
<dbReference type="PROSITE" id="PS51201">
    <property type="entry name" value="RCK_N"/>
    <property type="match status" value="1"/>
</dbReference>
<keyword evidence="15" id="KW-1185">Reference proteome</keyword>
<dbReference type="SUPFAM" id="SSF51735">
    <property type="entry name" value="NAD(P)-binding Rossmann-fold domains"/>
    <property type="match status" value="1"/>
</dbReference>
<dbReference type="InterPro" id="IPR004771">
    <property type="entry name" value="K/H_exchanger"/>
</dbReference>
<keyword evidence="3" id="KW-0813">Transport</keyword>
<dbReference type="Pfam" id="PF02254">
    <property type="entry name" value="TrkA_N"/>
    <property type="match status" value="1"/>
</dbReference>
<dbReference type="Gene3D" id="3.40.50.720">
    <property type="entry name" value="NAD(P)-binding Rossmann-like Domain"/>
    <property type="match status" value="1"/>
</dbReference>
<keyword evidence="10 12" id="KW-0472">Membrane</keyword>
<sequence>MTEYFLQAFIYLAAAVIAVPLAKRLGLGSVLGYLIAGVIIGPITHLVGEETTTIQHFAEFGVVMMLFLVGLELEPKKLWQMRSRLLGMGGLQVGLSAALLAAIALFFSQPWKAALAIGLIFSLSSTAIVLQTFEEKGLTKTEGGKNAFSVLLMQDIAVIPMLAFIPVLAAPDIAASSVSLKETAAHHNVSLVAGLPAWGYALVIVASVGALVLAGHYLSRPLFRYVASSGLREIFVATALLLVVGIAALMNLVELSPALGTFLAGVVLANSEFRHELESNLAPFKGLLLGLFFITVGAGINMQIFVEQYQLIIGLTVLVMVVKGLVLMGLALMFNIKGADRWLFALSLAQAGEFGFVLLSFSIQNHVFTSEFASVMQMVVALSMFLTPLLFIVFDRVVVPRFRRARQQRDKDTMHDDIHETGEVIIAGIGRFGQIVNRLLTANGMKTVVLDHETAQIDNMRKIDIQSYYGDTTRPELLDTAGIEHAAMVVVAIDNRESINTLVKHIKHAHPTVKVLTRAFDKGHSYELRLLGADYIVAETYHSALELGAKALEMLNIHPFDVEQKRHAFCQIEKEATEELYETWKHGSEGQRFDQNYRKLFIELEGKIKKAMLEDRLDQHNSSERGWTPPPKGYDEDLKNNER</sequence>
<dbReference type="Gene3D" id="1.20.1530.20">
    <property type="match status" value="1"/>
</dbReference>
<dbReference type="InterPro" id="IPR003148">
    <property type="entry name" value="RCK_N"/>
</dbReference>
<keyword evidence="9" id="KW-0406">Ion transport</keyword>
<comment type="caution">
    <text evidence="14">The sequence shown here is derived from an EMBL/GenBank/DDBJ whole genome shotgun (WGS) entry which is preliminary data.</text>
</comment>
<dbReference type="PANTHER" id="PTHR46157">
    <property type="entry name" value="K(+) EFFLUX ANTIPORTER 3, CHLOROPLASTIC"/>
    <property type="match status" value="1"/>
</dbReference>
<evidence type="ECO:0000256" key="4">
    <source>
        <dbReference type="ARBA" id="ARBA00022449"/>
    </source>
</evidence>
<feature type="domain" description="RCK N-terminal" evidence="13">
    <location>
        <begin position="421"/>
        <end position="537"/>
    </location>
</feature>
<feature type="transmembrane region" description="Helical" evidence="12">
    <location>
        <begin position="150"/>
        <end position="170"/>
    </location>
</feature>
<keyword evidence="7" id="KW-0630">Potassium</keyword>
<proteinExistence type="inferred from homology"/>
<evidence type="ECO:0000256" key="7">
    <source>
        <dbReference type="ARBA" id="ARBA00022958"/>
    </source>
</evidence>
<gene>
    <name evidence="14" type="ORF">OE749_09120</name>
</gene>
<dbReference type="InterPro" id="IPR038770">
    <property type="entry name" value="Na+/solute_symporter_sf"/>
</dbReference>
<evidence type="ECO:0000313" key="15">
    <source>
        <dbReference type="Proteomes" id="UP001652504"/>
    </source>
</evidence>
<feature type="transmembrane region" description="Helical" evidence="12">
    <location>
        <begin position="85"/>
        <end position="107"/>
    </location>
</feature>
<accession>A0ABT3A8B7</accession>
<dbReference type="Proteomes" id="UP001652504">
    <property type="component" value="Unassembled WGS sequence"/>
</dbReference>
<feature type="compositionally biased region" description="Basic and acidic residues" evidence="11">
    <location>
        <begin position="633"/>
        <end position="643"/>
    </location>
</feature>
<keyword evidence="4" id="KW-0050">Antiport</keyword>
<feature type="region of interest" description="Disordered" evidence="11">
    <location>
        <begin position="618"/>
        <end position="643"/>
    </location>
</feature>
<comment type="similarity">
    <text evidence="2">Belongs to the monovalent cation:proton antiporter 2 (CPA2) transporter (TC 2.A.37) family.</text>
</comment>
<evidence type="ECO:0000256" key="8">
    <source>
        <dbReference type="ARBA" id="ARBA00022989"/>
    </source>
</evidence>
<feature type="transmembrane region" description="Helical" evidence="12">
    <location>
        <begin position="286"/>
        <end position="306"/>
    </location>
</feature>
<dbReference type="Pfam" id="PF00999">
    <property type="entry name" value="Na_H_Exchanger"/>
    <property type="match status" value="1"/>
</dbReference>
<reference evidence="14 15" key="1">
    <citation type="submission" date="2022-10" db="EMBL/GenBank/DDBJ databases">
        <title>Aestuariibacter sp. AA17 isolated from Montipora capitata coral fragment.</title>
        <authorList>
            <person name="Emsley S.A."/>
            <person name="Pfannmuller K.M."/>
            <person name="Loughran R.M."/>
            <person name="Shlafstein M."/>
            <person name="Papke E."/>
            <person name="Saw J.H."/>
            <person name="Ushijima B."/>
            <person name="Videau P."/>
        </authorList>
    </citation>
    <scope>NUCLEOTIDE SEQUENCE [LARGE SCALE GENOMIC DNA]</scope>
    <source>
        <strain evidence="14 15">AA17</strain>
    </source>
</reference>
<evidence type="ECO:0000256" key="2">
    <source>
        <dbReference type="ARBA" id="ARBA00005551"/>
    </source>
</evidence>
<dbReference type="PANTHER" id="PTHR46157:SF4">
    <property type="entry name" value="K(+) EFFLUX ANTIPORTER 3, CHLOROPLASTIC"/>
    <property type="match status" value="1"/>
</dbReference>
<feature type="transmembrane region" description="Helical" evidence="12">
    <location>
        <begin position="54"/>
        <end position="73"/>
    </location>
</feature>